<organism evidence="3 4">
    <name type="scientific">Nesidiocoris tenuis</name>
    <dbReference type="NCBI Taxonomy" id="355587"/>
    <lineage>
        <taxon>Eukaryota</taxon>
        <taxon>Metazoa</taxon>
        <taxon>Ecdysozoa</taxon>
        <taxon>Arthropoda</taxon>
        <taxon>Hexapoda</taxon>
        <taxon>Insecta</taxon>
        <taxon>Pterygota</taxon>
        <taxon>Neoptera</taxon>
        <taxon>Paraneoptera</taxon>
        <taxon>Hemiptera</taxon>
        <taxon>Heteroptera</taxon>
        <taxon>Panheteroptera</taxon>
        <taxon>Cimicomorpha</taxon>
        <taxon>Miridae</taxon>
        <taxon>Dicyphina</taxon>
        <taxon>Nesidiocoris</taxon>
    </lineage>
</organism>
<dbReference type="Pfam" id="PF08295">
    <property type="entry name" value="Sin3_corepress"/>
    <property type="match status" value="1"/>
</dbReference>
<sequence length="206" mass="23366">MPEVPLHTWHRFPPTQFEYSIILFAFLPDFSSCKRIGASYCALPKSAPPPRCSGRTLLCKQVLNDTWVSFPTWSEDSTFVTSRKTQYEEYIYRCEDERFELDLVIESNASTIVILENVQKKMSRMSPEELAKFTLDDNLGGTSSTIHVKAIRRRECISRTNSGSSSSSDIPYRTCSIIGGKSCPTMKGTQVIRNLIEIIAEFDSLK</sequence>
<evidence type="ECO:0000259" key="2">
    <source>
        <dbReference type="SMART" id="SM00761"/>
    </source>
</evidence>
<dbReference type="EMBL" id="CADCXU010005747">
    <property type="protein sequence ID" value="CAA9997385.1"/>
    <property type="molecule type" value="Genomic_DNA"/>
</dbReference>
<accession>A0A6H5G5J3</accession>
<name>A0A6H5G5J3_9HEMI</name>
<keyword evidence="4" id="KW-1185">Reference proteome</keyword>
<dbReference type="GO" id="GO:0070822">
    <property type="term" value="C:Sin3-type complex"/>
    <property type="evidence" value="ECO:0007669"/>
    <property type="project" value="TreeGrafter"/>
</dbReference>
<dbReference type="PANTHER" id="PTHR12346">
    <property type="entry name" value="SIN3B-RELATED"/>
    <property type="match status" value="1"/>
</dbReference>
<dbReference type="PANTHER" id="PTHR12346:SF0">
    <property type="entry name" value="SIN3A, ISOFORM G"/>
    <property type="match status" value="1"/>
</dbReference>
<dbReference type="InterPro" id="IPR013194">
    <property type="entry name" value="HDAC_interact_dom"/>
</dbReference>
<dbReference type="InterPro" id="IPR039774">
    <property type="entry name" value="Sin3-like"/>
</dbReference>
<dbReference type="Proteomes" id="UP000479000">
    <property type="component" value="Unassembled WGS sequence"/>
</dbReference>
<dbReference type="GO" id="GO:0003714">
    <property type="term" value="F:transcription corepressor activity"/>
    <property type="evidence" value="ECO:0007669"/>
    <property type="project" value="InterPro"/>
</dbReference>
<reference evidence="3 4" key="1">
    <citation type="submission" date="2020-02" db="EMBL/GenBank/DDBJ databases">
        <authorList>
            <person name="Ferguson B K."/>
        </authorList>
    </citation>
    <scope>NUCLEOTIDE SEQUENCE [LARGE SCALE GENOMIC DNA]</scope>
</reference>
<proteinExistence type="predicted"/>
<keyword evidence="1" id="KW-0678">Repressor</keyword>
<feature type="domain" description="Histone deacetylase interacting" evidence="2">
    <location>
        <begin position="32"/>
        <end position="132"/>
    </location>
</feature>
<protein>
    <recommendedName>
        <fullName evidence="2">Histone deacetylase interacting domain-containing protein</fullName>
    </recommendedName>
</protein>
<dbReference type="OrthoDB" id="10265969at2759"/>
<evidence type="ECO:0000313" key="3">
    <source>
        <dbReference type="EMBL" id="CAA9997385.1"/>
    </source>
</evidence>
<evidence type="ECO:0000313" key="4">
    <source>
        <dbReference type="Proteomes" id="UP000479000"/>
    </source>
</evidence>
<dbReference type="SMART" id="SM00761">
    <property type="entry name" value="HDAC_interact"/>
    <property type="match status" value="1"/>
</dbReference>
<dbReference type="GO" id="GO:0000122">
    <property type="term" value="P:negative regulation of transcription by RNA polymerase II"/>
    <property type="evidence" value="ECO:0007669"/>
    <property type="project" value="TreeGrafter"/>
</dbReference>
<dbReference type="AlphaFoldDB" id="A0A6H5G5J3"/>
<gene>
    <name evidence="3" type="ORF">NTEN_LOCUS3687</name>
</gene>
<evidence type="ECO:0000256" key="1">
    <source>
        <dbReference type="ARBA" id="ARBA00022491"/>
    </source>
</evidence>